<accession>A0ABD0LD23</accession>
<proteinExistence type="predicted"/>
<evidence type="ECO:0000313" key="2">
    <source>
        <dbReference type="Proteomes" id="UP001519460"/>
    </source>
</evidence>
<protein>
    <submittedName>
        <fullName evidence="1">Uncharacterized protein</fullName>
    </submittedName>
</protein>
<reference evidence="1 2" key="1">
    <citation type="journal article" date="2023" name="Sci. Data">
        <title>Genome assembly of the Korean intertidal mud-creeper Batillaria attramentaria.</title>
        <authorList>
            <person name="Patra A.K."/>
            <person name="Ho P.T."/>
            <person name="Jun S."/>
            <person name="Lee S.J."/>
            <person name="Kim Y."/>
            <person name="Won Y.J."/>
        </authorList>
    </citation>
    <scope>NUCLEOTIDE SEQUENCE [LARGE SCALE GENOMIC DNA]</scope>
    <source>
        <strain evidence="1">Wonlab-2016</strain>
    </source>
</reference>
<sequence length="118" mass="13214">MSRRTSADRGSVFVRHVCCPFARLMFSFDTAPSKWQCIRGRQRDLTCHPAPVSHGVVAGRGKEGFVFLTPDTTKEVLLHQTEDFPPLPGILSHVCRKTELTHVKTMACGCQLHHVQCL</sequence>
<dbReference type="AlphaFoldDB" id="A0ABD0LD23"/>
<keyword evidence="2" id="KW-1185">Reference proteome</keyword>
<evidence type="ECO:0000313" key="1">
    <source>
        <dbReference type="EMBL" id="KAK7497280.1"/>
    </source>
</evidence>
<comment type="caution">
    <text evidence="1">The sequence shown here is derived from an EMBL/GenBank/DDBJ whole genome shotgun (WGS) entry which is preliminary data.</text>
</comment>
<gene>
    <name evidence="1" type="ORF">BaRGS_00011574</name>
</gene>
<organism evidence="1 2">
    <name type="scientific">Batillaria attramentaria</name>
    <dbReference type="NCBI Taxonomy" id="370345"/>
    <lineage>
        <taxon>Eukaryota</taxon>
        <taxon>Metazoa</taxon>
        <taxon>Spiralia</taxon>
        <taxon>Lophotrochozoa</taxon>
        <taxon>Mollusca</taxon>
        <taxon>Gastropoda</taxon>
        <taxon>Caenogastropoda</taxon>
        <taxon>Sorbeoconcha</taxon>
        <taxon>Cerithioidea</taxon>
        <taxon>Batillariidae</taxon>
        <taxon>Batillaria</taxon>
    </lineage>
</organism>
<dbReference type="EMBL" id="JACVVK020000060">
    <property type="protein sequence ID" value="KAK7497280.1"/>
    <property type="molecule type" value="Genomic_DNA"/>
</dbReference>
<name>A0ABD0LD23_9CAEN</name>
<dbReference type="Proteomes" id="UP001519460">
    <property type="component" value="Unassembled WGS sequence"/>
</dbReference>